<keyword evidence="3" id="KW-1185">Reference proteome</keyword>
<dbReference type="Proteomes" id="UP000011115">
    <property type="component" value="Unassembled WGS sequence"/>
</dbReference>
<feature type="compositionally biased region" description="Polar residues" evidence="1">
    <location>
        <begin position="26"/>
        <end position="55"/>
    </location>
</feature>
<organism evidence="2 3">
    <name type="scientific">Solanum tuberosum</name>
    <name type="common">Potato</name>
    <dbReference type="NCBI Taxonomy" id="4113"/>
    <lineage>
        <taxon>Eukaryota</taxon>
        <taxon>Viridiplantae</taxon>
        <taxon>Streptophyta</taxon>
        <taxon>Embryophyta</taxon>
        <taxon>Tracheophyta</taxon>
        <taxon>Spermatophyta</taxon>
        <taxon>Magnoliopsida</taxon>
        <taxon>eudicotyledons</taxon>
        <taxon>Gunneridae</taxon>
        <taxon>Pentapetalae</taxon>
        <taxon>asterids</taxon>
        <taxon>lamiids</taxon>
        <taxon>Solanales</taxon>
        <taxon>Solanaceae</taxon>
        <taxon>Solanoideae</taxon>
        <taxon>Solaneae</taxon>
        <taxon>Solanum</taxon>
    </lineage>
</organism>
<name>M1CYV8_SOLTU</name>
<dbReference type="AlphaFoldDB" id="M1CYV8"/>
<accession>M1CYV8</accession>
<dbReference type="PANTHER" id="PTHR47188:SF1">
    <property type="entry name" value="PROTEIN TAR1"/>
    <property type="match status" value="1"/>
</dbReference>
<dbReference type="HOGENOM" id="CLU_1436747_0_0_1"/>
<sequence>MICTSLSLRASPRVSSGFAPFRHSSLSFESRQSPVDSHRCQTPWSVFQDGSNGEPTGQHPERLDIEARQRRALPTIIRETAFHGRIESPGFGLPPNPRWSTPRVDRRTGSSPFHIRPGHIDSSHPLPIQFPSADFPTLCTQSNYQIHRARYYYLFMVTNSPCQDWVICAPASFLRCGSRFSGSLSGIEP</sequence>
<dbReference type="Gramene" id="PGSC0003DMT400077759">
    <property type="protein sequence ID" value="PGSC0003DMT400077759"/>
    <property type="gene ID" value="PGSC0003DMG400030250"/>
</dbReference>
<feature type="region of interest" description="Disordered" evidence="1">
    <location>
        <begin position="26"/>
        <end position="60"/>
    </location>
</feature>
<reference evidence="2" key="2">
    <citation type="submission" date="2015-06" db="UniProtKB">
        <authorList>
            <consortium name="EnsemblPlants"/>
        </authorList>
    </citation>
    <scope>IDENTIFICATION</scope>
    <source>
        <strain evidence="2">DM1-3 516 R44</strain>
    </source>
</reference>
<dbReference type="PANTHER" id="PTHR47188">
    <property type="entry name" value="PROTEIN TAR1"/>
    <property type="match status" value="1"/>
</dbReference>
<dbReference type="InParanoid" id="M1CYV8"/>
<evidence type="ECO:0000313" key="2">
    <source>
        <dbReference type="EnsemblPlants" id="PGSC0003DMT400077759"/>
    </source>
</evidence>
<reference evidence="3" key="1">
    <citation type="journal article" date="2011" name="Nature">
        <title>Genome sequence and analysis of the tuber crop potato.</title>
        <authorList>
            <consortium name="The Potato Genome Sequencing Consortium"/>
        </authorList>
    </citation>
    <scope>NUCLEOTIDE SEQUENCE [LARGE SCALE GENOMIC DNA]</scope>
    <source>
        <strain evidence="3">cv. DM1-3 516 R44</strain>
    </source>
</reference>
<evidence type="ECO:0000256" key="1">
    <source>
        <dbReference type="SAM" id="MobiDB-lite"/>
    </source>
</evidence>
<dbReference type="InterPro" id="IPR044792">
    <property type="entry name" value="TAR1"/>
</dbReference>
<proteinExistence type="predicted"/>
<dbReference type="PaxDb" id="4113-PGSC0003DMT400077759"/>
<evidence type="ECO:0000313" key="3">
    <source>
        <dbReference type="Proteomes" id="UP000011115"/>
    </source>
</evidence>
<protein>
    <submittedName>
        <fullName evidence="2">CHK1 checkpoint</fullName>
    </submittedName>
</protein>
<dbReference type="GO" id="GO:0043457">
    <property type="term" value="P:regulation of cellular respiration"/>
    <property type="evidence" value="ECO:0007669"/>
    <property type="project" value="InterPro"/>
</dbReference>
<dbReference type="EnsemblPlants" id="PGSC0003DMT400077759">
    <property type="protein sequence ID" value="PGSC0003DMT400077759"/>
    <property type="gene ID" value="PGSC0003DMG400030250"/>
</dbReference>